<evidence type="ECO:0000313" key="3">
    <source>
        <dbReference type="EMBL" id="ACB85829.1"/>
    </source>
</evidence>
<dbReference type="KEGG" id="nth:Nther_2263"/>
<reference evidence="3 4" key="2">
    <citation type="journal article" date="2011" name="J. Bacteriol.">
        <title>Complete genome sequence of the anaerobic, halophilic alkalithermophile Natranaerobius thermophilus JW/NM-WN-LF.</title>
        <authorList>
            <person name="Zhao B."/>
            <person name="Mesbah N.M."/>
            <person name="Dalin E."/>
            <person name="Goodwin L."/>
            <person name="Nolan M."/>
            <person name="Pitluck S."/>
            <person name="Chertkov O."/>
            <person name="Brettin T.S."/>
            <person name="Han J."/>
            <person name="Larimer F.W."/>
            <person name="Land M.L."/>
            <person name="Hauser L."/>
            <person name="Kyrpides N."/>
            <person name="Wiegel J."/>
        </authorList>
    </citation>
    <scope>NUCLEOTIDE SEQUENCE [LARGE SCALE GENOMIC DNA]</scope>
    <source>
        <strain evidence="4">ATCC BAA-1301 / DSM 18059 / JW/NM-WN-LF</strain>
    </source>
</reference>
<protein>
    <submittedName>
        <fullName evidence="3">Uncharacterized protein</fullName>
    </submittedName>
</protein>
<dbReference type="RefSeq" id="WP_012448680.1">
    <property type="nucleotide sequence ID" value="NC_010718.1"/>
</dbReference>
<dbReference type="OrthoDB" id="9907311at2"/>
<dbReference type="HOGENOM" id="CLU_1015002_0_0_9"/>
<dbReference type="EMBL" id="CP001034">
    <property type="protein sequence ID" value="ACB85829.1"/>
    <property type="molecule type" value="Genomic_DNA"/>
</dbReference>
<keyword evidence="2" id="KW-0812">Transmembrane</keyword>
<dbReference type="InParanoid" id="B2A831"/>
<feature type="region of interest" description="Disordered" evidence="1">
    <location>
        <begin position="198"/>
        <end position="217"/>
    </location>
</feature>
<evidence type="ECO:0000313" key="4">
    <source>
        <dbReference type="Proteomes" id="UP000001683"/>
    </source>
</evidence>
<evidence type="ECO:0000256" key="1">
    <source>
        <dbReference type="SAM" id="MobiDB-lite"/>
    </source>
</evidence>
<name>B2A831_NATTJ</name>
<gene>
    <name evidence="3" type="ordered locus">Nther_2263</name>
</gene>
<accession>B2A831</accession>
<sequence>MEVLIVVAVVAILAFLLLAYLLRIVTADKPKQFMFSIAVMAALAGAFVWLFYLPLYQHIMEGPELVIEEIEGSMENYTEDRVRLELEAQISGGQILSEGEASPVMAVFYPENYLDPERATSPFQEAIPGQPLQKSDFPEESANTMRDIVLEHQEEFDYLEYIKVATGGYNFGKELENQQENITMEEVYLILDHELTEGELNNDGDNGGTDQEKNVSSPRQFHEEIFFQVTGEGKNLVEDITLPAFILYAPRSRSWEGDSPQAHEIQEIQVDISF</sequence>
<feature type="transmembrane region" description="Helical" evidence="2">
    <location>
        <begin position="33"/>
        <end position="53"/>
    </location>
</feature>
<reference evidence="3 4" key="1">
    <citation type="submission" date="2008-04" db="EMBL/GenBank/DDBJ databases">
        <title>Complete sequence of chromosome of Natranaerobius thermophilus JW/NM-WN-LF.</title>
        <authorList>
            <consortium name="US DOE Joint Genome Institute"/>
            <person name="Copeland A."/>
            <person name="Lucas S."/>
            <person name="Lapidus A."/>
            <person name="Glavina del Rio T."/>
            <person name="Dalin E."/>
            <person name="Tice H."/>
            <person name="Bruce D."/>
            <person name="Goodwin L."/>
            <person name="Pitluck S."/>
            <person name="Chertkov O."/>
            <person name="Brettin T."/>
            <person name="Detter J.C."/>
            <person name="Han C."/>
            <person name="Kuske C.R."/>
            <person name="Schmutz J."/>
            <person name="Larimer F."/>
            <person name="Land M."/>
            <person name="Hauser L."/>
            <person name="Kyrpides N."/>
            <person name="Lykidis A."/>
            <person name="Mesbah N.M."/>
            <person name="Wiegel J."/>
        </authorList>
    </citation>
    <scope>NUCLEOTIDE SEQUENCE [LARGE SCALE GENOMIC DNA]</scope>
    <source>
        <strain evidence="4">ATCC BAA-1301 / DSM 18059 / JW/NM-WN-LF</strain>
    </source>
</reference>
<dbReference type="AlphaFoldDB" id="B2A831"/>
<dbReference type="Proteomes" id="UP000001683">
    <property type="component" value="Chromosome"/>
</dbReference>
<keyword evidence="2" id="KW-0472">Membrane</keyword>
<keyword evidence="2" id="KW-1133">Transmembrane helix</keyword>
<organism evidence="3 4">
    <name type="scientific">Natranaerobius thermophilus (strain ATCC BAA-1301 / DSM 18059 / JW/NM-WN-LF)</name>
    <dbReference type="NCBI Taxonomy" id="457570"/>
    <lineage>
        <taxon>Bacteria</taxon>
        <taxon>Bacillati</taxon>
        <taxon>Bacillota</taxon>
        <taxon>Clostridia</taxon>
        <taxon>Natranaerobiales</taxon>
        <taxon>Natranaerobiaceae</taxon>
        <taxon>Natranaerobius</taxon>
    </lineage>
</organism>
<keyword evidence="4" id="KW-1185">Reference proteome</keyword>
<dbReference type="STRING" id="457570.Nther_2263"/>
<proteinExistence type="predicted"/>
<evidence type="ECO:0000256" key="2">
    <source>
        <dbReference type="SAM" id="Phobius"/>
    </source>
</evidence>